<dbReference type="HOGENOM" id="CLU_1919983_0_0_1"/>
<reference evidence="1 2" key="1">
    <citation type="journal article" date="2014" name="Genome Biol.">
        <title>Transcriptome and methylome profiling reveals relics of genome dominance in the mesopolyploid Brassica oleracea.</title>
        <authorList>
            <person name="Parkin I.A."/>
            <person name="Koh C."/>
            <person name="Tang H."/>
            <person name="Robinson S.J."/>
            <person name="Kagale S."/>
            <person name="Clarke W.E."/>
            <person name="Town C.D."/>
            <person name="Nixon J."/>
            <person name="Krishnakumar V."/>
            <person name="Bidwell S.L."/>
            <person name="Denoeud F."/>
            <person name="Belcram H."/>
            <person name="Links M.G."/>
            <person name="Just J."/>
            <person name="Clarke C."/>
            <person name="Bender T."/>
            <person name="Huebert T."/>
            <person name="Mason A.S."/>
            <person name="Pires J.C."/>
            <person name="Barker G."/>
            <person name="Moore J."/>
            <person name="Walley P.G."/>
            <person name="Manoli S."/>
            <person name="Batley J."/>
            <person name="Edwards D."/>
            <person name="Nelson M.N."/>
            <person name="Wang X."/>
            <person name="Paterson A.H."/>
            <person name="King G."/>
            <person name="Bancroft I."/>
            <person name="Chalhoub B."/>
            <person name="Sharpe A.G."/>
        </authorList>
    </citation>
    <scope>NUCLEOTIDE SEQUENCE</scope>
    <source>
        <strain evidence="1 2">cv. TO1000</strain>
    </source>
</reference>
<reference evidence="1" key="2">
    <citation type="submission" date="2015-03" db="UniProtKB">
        <authorList>
            <consortium name="EnsemblPlants"/>
        </authorList>
    </citation>
    <scope>IDENTIFICATION</scope>
</reference>
<keyword evidence="2" id="KW-1185">Reference proteome</keyword>
<accession>A0A0D3ADY1</accession>
<dbReference type="Gramene" id="Bo1g136190.1">
    <property type="protein sequence ID" value="Bo1g136190.1"/>
    <property type="gene ID" value="Bo1g136190"/>
</dbReference>
<evidence type="ECO:0000313" key="1">
    <source>
        <dbReference type="EnsemblPlants" id="Bo1g136190.1"/>
    </source>
</evidence>
<dbReference type="EnsemblPlants" id="Bo1g136190.1">
    <property type="protein sequence ID" value="Bo1g136190.1"/>
    <property type="gene ID" value="Bo1g136190"/>
</dbReference>
<proteinExistence type="predicted"/>
<protein>
    <submittedName>
        <fullName evidence="1">Uncharacterized protein</fullName>
    </submittedName>
</protein>
<dbReference type="AlphaFoldDB" id="A0A0D3ADY1"/>
<evidence type="ECO:0000313" key="2">
    <source>
        <dbReference type="Proteomes" id="UP000032141"/>
    </source>
</evidence>
<dbReference type="Proteomes" id="UP000032141">
    <property type="component" value="Chromosome C1"/>
</dbReference>
<sequence>MDYGYSKPVNLGEVPNHGKREKFGFKFPVFGCQLCALMFQAYGNCNCSSEHGKRAMLKSFYLKAFLILAQTISACSTSARKQDDLRQLATRSTRWTSRVPDLSNQTARDNISSRSDQFQLAVHLFGGPFNPT</sequence>
<name>A0A0D3ADY1_BRAOL</name>
<organism evidence="1 2">
    <name type="scientific">Brassica oleracea var. oleracea</name>
    <dbReference type="NCBI Taxonomy" id="109376"/>
    <lineage>
        <taxon>Eukaryota</taxon>
        <taxon>Viridiplantae</taxon>
        <taxon>Streptophyta</taxon>
        <taxon>Embryophyta</taxon>
        <taxon>Tracheophyta</taxon>
        <taxon>Spermatophyta</taxon>
        <taxon>Magnoliopsida</taxon>
        <taxon>eudicotyledons</taxon>
        <taxon>Gunneridae</taxon>
        <taxon>Pentapetalae</taxon>
        <taxon>rosids</taxon>
        <taxon>malvids</taxon>
        <taxon>Brassicales</taxon>
        <taxon>Brassicaceae</taxon>
        <taxon>Brassiceae</taxon>
        <taxon>Brassica</taxon>
    </lineage>
</organism>